<evidence type="ECO:0000313" key="2">
    <source>
        <dbReference type="Proteomes" id="UP000739180"/>
    </source>
</evidence>
<dbReference type="Proteomes" id="UP000739180">
    <property type="component" value="Unassembled WGS sequence"/>
</dbReference>
<dbReference type="EMBL" id="VCQT01000044">
    <property type="protein sequence ID" value="TMW11208.1"/>
    <property type="molecule type" value="Genomic_DNA"/>
</dbReference>
<dbReference type="NCBIfam" id="TIGR02444">
    <property type="entry name" value="TIGR02444 family protein"/>
    <property type="match status" value="1"/>
</dbReference>
<keyword evidence="2" id="KW-1185">Reference proteome</keyword>
<dbReference type="InterPro" id="IPR012659">
    <property type="entry name" value="CHP02444"/>
</dbReference>
<gene>
    <name evidence="1" type="ORF">FGS76_14195</name>
</gene>
<evidence type="ECO:0000313" key="1">
    <source>
        <dbReference type="EMBL" id="TMW11208.1"/>
    </source>
</evidence>
<sequence length="159" mass="17705">MDNDTTLWRFALRLWRDKRVERVCLRLQDDHGVPVATLLVALWLAAAGRRPDPALGRRLSAHAEGFEERYLRPLRAVRRRAAEDAGAGELKRQIQEAELEGERLLLEQLAGMARTVPGEGSESALGWLLLVVPEMGQCEGLQTLLEQLAAISESRAASE</sequence>
<proteinExistence type="predicted"/>
<reference evidence="1 2" key="1">
    <citation type="submission" date="2019-05" db="EMBL/GenBank/DDBJ databases">
        <title>Genome of Alcanivorax gelatiniphagus, an oil degrading marine bacteria.</title>
        <authorList>
            <person name="Kwon K.K."/>
        </authorList>
    </citation>
    <scope>NUCLEOTIDE SEQUENCE [LARGE SCALE GENOMIC DNA]</scope>
    <source>
        <strain evidence="1 2">MEBiC 08158</strain>
    </source>
</reference>
<protein>
    <submittedName>
        <fullName evidence="1">TIGR02444 family protein</fullName>
    </submittedName>
</protein>
<dbReference type="RefSeq" id="WP_138773308.1">
    <property type="nucleotide sequence ID" value="NZ_VCQT01000044.1"/>
</dbReference>
<accession>A0ABY2XIN4</accession>
<name>A0ABY2XIN4_9GAMM</name>
<organism evidence="1 2">
    <name type="scientific">Alloalcanivorax gelatiniphagus</name>
    <dbReference type="NCBI Taxonomy" id="1194167"/>
    <lineage>
        <taxon>Bacteria</taxon>
        <taxon>Pseudomonadati</taxon>
        <taxon>Pseudomonadota</taxon>
        <taxon>Gammaproteobacteria</taxon>
        <taxon>Oceanospirillales</taxon>
        <taxon>Alcanivoracaceae</taxon>
        <taxon>Alloalcanivorax</taxon>
    </lineage>
</organism>
<comment type="caution">
    <text evidence="1">The sequence shown here is derived from an EMBL/GenBank/DDBJ whole genome shotgun (WGS) entry which is preliminary data.</text>
</comment>
<dbReference type="Pfam" id="PF09523">
    <property type="entry name" value="DUF2390"/>
    <property type="match status" value="1"/>
</dbReference>